<dbReference type="Proteomes" id="UP001055200">
    <property type="component" value="Chromosome"/>
</dbReference>
<dbReference type="Pfam" id="PF23213">
    <property type="entry name" value="DUF7065"/>
    <property type="match status" value="1"/>
</dbReference>
<dbReference type="InterPro" id="IPR055493">
    <property type="entry name" value="DUF7065"/>
</dbReference>
<protein>
    <submittedName>
        <fullName evidence="2">Ecdysteroid 22-kinase family protein</fullName>
    </submittedName>
</protein>
<dbReference type="InterPro" id="IPR002575">
    <property type="entry name" value="Aminoglycoside_PTrfase"/>
</dbReference>
<dbReference type="PANTHER" id="PTHR11012:SF30">
    <property type="entry name" value="PROTEIN KINASE-LIKE DOMAIN-CONTAINING"/>
    <property type="match status" value="1"/>
</dbReference>
<keyword evidence="3" id="KW-1185">Reference proteome</keyword>
<evidence type="ECO:0000313" key="3">
    <source>
        <dbReference type="Proteomes" id="UP001055200"/>
    </source>
</evidence>
<sequence>MQRNNIDETDSPVIADPSALTAPRLTEMLGSPAVADFTAERIGTGQMSDSYRLSLRYADGPTAPGPASVVLKVAASDPTSRQTGLALGLYEREVRFYTDVAPRLGPAVAHCYDAQIDLDTGTFHLLIGDAAPATVGDEIAGASIDQARLAVDALARLQAPLLGDAALADAPWLNRAAPLNQGLITGLYAGFTDRYRDTLTAEQRVVCDRLVDSFDGYLAAESAPERPQGVVHGDYRLDNLLFGTAEAPPVTVVDWQTVSWGPALTDLSYFLGGALPVELRRAHHEELLRAYHTGLGPQPPLTLDEVREGVRRQAFFGVMMAIVSAMLVERTDRGDAMFLTLLDRHTHHVLDTEALDVLPAPATVAPLQPAPEDEHAHPPGEEPLWNESWYFDFVDPAQQLGGWIRLGLNPNGPGAWINAMLCGPGRETIALNDFQVPHPTDPTDVHGDGVRLTMEVVEPLQTYRVRVAGAGESFTDPAGPLHGATGTPVEAEMELVLTTVGVPYQYRVTPRYEMPCTVSGQIRIGDQRYQLRDVVGQRDHSWGVRDWWGMDWVWNALHLEDGTHVHGVEVRLPQAGPLGIGYIQAPGEPLTELRGIVNRETIADGGLAAATELELTPGDLTLTATPVAHAPVTLTAPDGRVSHFPRAWVQITSADGRGGHGWMEWNRNQPPVTP</sequence>
<reference evidence="2" key="1">
    <citation type="submission" date="2022-08" db="EMBL/GenBank/DDBJ databases">
        <title>Complete genome sequence of 14 non-tuberculosis mycobacteria type-strains.</title>
        <authorList>
            <person name="Igarashi Y."/>
            <person name="Osugi A."/>
            <person name="Mitarai S."/>
        </authorList>
    </citation>
    <scope>NUCLEOTIDE SEQUENCE</scope>
    <source>
        <strain evidence="2">DSM 45575</strain>
    </source>
</reference>
<evidence type="ECO:0000313" key="2">
    <source>
        <dbReference type="EMBL" id="ULN54148.1"/>
    </source>
</evidence>
<evidence type="ECO:0000259" key="1">
    <source>
        <dbReference type="SMART" id="SM00587"/>
    </source>
</evidence>
<dbReference type="SUPFAM" id="SSF56112">
    <property type="entry name" value="Protein kinase-like (PK-like)"/>
    <property type="match status" value="1"/>
</dbReference>
<dbReference type="InterPro" id="IPR055492">
    <property type="entry name" value="DUF7064"/>
</dbReference>
<dbReference type="Pfam" id="PF01636">
    <property type="entry name" value="APH"/>
    <property type="match status" value="1"/>
</dbReference>
<dbReference type="InterPro" id="IPR015897">
    <property type="entry name" value="CHK_kinase-like"/>
</dbReference>
<dbReference type="Gene3D" id="3.90.1200.10">
    <property type="match status" value="1"/>
</dbReference>
<name>A0ABY3U9H9_9MYCO</name>
<accession>A0ABY3U9H9</accession>
<organism evidence="2 3">
    <name type="scientific">Mycolicibacillus parakoreensis</name>
    <dbReference type="NCBI Taxonomy" id="1069221"/>
    <lineage>
        <taxon>Bacteria</taxon>
        <taxon>Bacillati</taxon>
        <taxon>Actinomycetota</taxon>
        <taxon>Actinomycetes</taxon>
        <taxon>Mycobacteriales</taxon>
        <taxon>Mycobacteriaceae</taxon>
        <taxon>Mycolicibacillus</taxon>
    </lineage>
</organism>
<proteinExistence type="predicted"/>
<dbReference type="PANTHER" id="PTHR11012">
    <property type="entry name" value="PROTEIN KINASE-LIKE DOMAIN-CONTAINING"/>
    <property type="match status" value="1"/>
</dbReference>
<dbReference type="RefSeq" id="WP_240172348.1">
    <property type="nucleotide sequence ID" value="NZ_JACKUQ010000011.1"/>
</dbReference>
<dbReference type="SMART" id="SM00587">
    <property type="entry name" value="CHK"/>
    <property type="match status" value="1"/>
</dbReference>
<dbReference type="InterPro" id="IPR011009">
    <property type="entry name" value="Kinase-like_dom_sf"/>
</dbReference>
<gene>
    <name evidence="2" type="ORF">MIU77_07760</name>
</gene>
<feature type="domain" description="CHK kinase-like" evidence="1">
    <location>
        <begin position="125"/>
        <end position="301"/>
    </location>
</feature>
<dbReference type="EMBL" id="CP092365">
    <property type="protein sequence ID" value="ULN54148.1"/>
    <property type="molecule type" value="Genomic_DNA"/>
</dbReference>
<dbReference type="Pfam" id="PF23212">
    <property type="entry name" value="DUF7064"/>
    <property type="match status" value="1"/>
</dbReference>
<dbReference type="SUPFAM" id="SSF159245">
    <property type="entry name" value="AttH-like"/>
    <property type="match status" value="1"/>
</dbReference>